<sequence>MCNESLGLRSVISCKYVFYYSYIGIFTCDRQHRDDMAASFRLARPRIALNQNKYICPADVKDPLAKKELVFVSEEFIADEEVSAKSWKEGEKIKKAAKPKKTNKKQLTVVGKQELLRLQQQTPGAKLLAKAMMEKPSRPVAVK</sequence>
<dbReference type="AlphaFoldDB" id="A0A8S1F1I2"/>
<dbReference type="Proteomes" id="UP000494206">
    <property type="component" value="Unassembled WGS sequence"/>
</dbReference>
<evidence type="ECO:0000313" key="2">
    <source>
        <dbReference type="Proteomes" id="UP000494206"/>
    </source>
</evidence>
<comment type="caution">
    <text evidence="1">The sequence shown here is derived from an EMBL/GenBank/DDBJ whole genome shotgun (WGS) entry which is preliminary data.</text>
</comment>
<accession>A0A8S1F1I2</accession>
<organism evidence="1 2">
    <name type="scientific">Caenorhabditis bovis</name>
    <dbReference type="NCBI Taxonomy" id="2654633"/>
    <lineage>
        <taxon>Eukaryota</taxon>
        <taxon>Metazoa</taxon>
        <taxon>Ecdysozoa</taxon>
        <taxon>Nematoda</taxon>
        <taxon>Chromadorea</taxon>
        <taxon>Rhabditida</taxon>
        <taxon>Rhabditina</taxon>
        <taxon>Rhabditomorpha</taxon>
        <taxon>Rhabditoidea</taxon>
        <taxon>Rhabditidae</taxon>
        <taxon>Peloderinae</taxon>
        <taxon>Caenorhabditis</taxon>
    </lineage>
</organism>
<protein>
    <submittedName>
        <fullName evidence="1">Uncharacterized protein</fullName>
    </submittedName>
</protein>
<reference evidence="1 2" key="1">
    <citation type="submission" date="2020-04" db="EMBL/GenBank/DDBJ databases">
        <authorList>
            <person name="Laetsch R D."/>
            <person name="Stevens L."/>
            <person name="Kumar S."/>
            <person name="Blaxter L. M."/>
        </authorList>
    </citation>
    <scope>NUCLEOTIDE SEQUENCE [LARGE SCALE GENOMIC DNA]</scope>
</reference>
<gene>
    <name evidence="1" type="ORF">CBOVIS_LOCUS7993</name>
</gene>
<name>A0A8S1F1I2_9PELO</name>
<evidence type="ECO:0000313" key="1">
    <source>
        <dbReference type="EMBL" id="CAB3405846.1"/>
    </source>
</evidence>
<proteinExistence type="predicted"/>
<keyword evidence="2" id="KW-1185">Reference proteome</keyword>
<dbReference type="EMBL" id="CADEPM010000005">
    <property type="protein sequence ID" value="CAB3405846.1"/>
    <property type="molecule type" value="Genomic_DNA"/>
</dbReference>